<evidence type="ECO:0000256" key="7">
    <source>
        <dbReference type="ARBA" id="ARBA00023136"/>
    </source>
</evidence>
<dbReference type="FunFam" id="1.10.3470.10:FF:000001">
    <property type="entry name" value="Vitamin B12 ABC transporter permease BtuC"/>
    <property type="match status" value="1"/>
</dbReference>
<dbReference type="SUPFAM" id="SSF81345">
    <property type="entry name" value="ABC transporter involved in vitamin B12 uptake, BtuC"/>
    <property type="match status" value="1"/>
</dbReference>
<dbReference type="AlphaFoldDB" id="A0A543KL61"/>
<protein>
    <submittedName>
        <fullName evidence="10">Iron complex transport system permease protein</fullName>
    </submittedName>
</protein>
<feature type="transmembrane region" description="Helical" evidence="9">
    <location>
        <begin position="226"/>
        <end position="244"/>
    </location>
</feature>
<feature type="transmembrane region" description="Helical" evidence="9">
    <location>
        <begin position="312"/>
        <end position="331"/>
    </location>
</feature>
<feature type="region of interest" description="Disordered" evidence="8">
    <location>
        <begin position="1"/>
        <end position="21"/>
    </location>
</feature>
<feature type="transmembrane region" description="Helical" evidence="9">
    <location>
        <begin position="265"/>
        <end position="292"/>
    </location>
</feature>
<keyword evidence="4" id="KW-1003">Cell membrane</keyword>
<evidence type="ECO:0000256" key="8">
    <source>
        <dbReference type="SAM" id="MobiDB-lite"/>
    </source>
</evidence>
<feature type="transmembrane region" description="Helical" evidence="9">
    <location>
        <begin position="122"/>
        <end position="143"/>
    </location>
</feature>
<dbReference type="EMBL" id="VFPU01000001">
    <property type="protein sequence ID" value="TQM95818.1"/>
    <property type="molecule type" value="Genomic_DNA"/>
</dbReference>
<proteinExistence type="inferred from homology"/>
<dbReference type="Gene3D" id="1.10.3470.10">
    <property type="entry name" value="ABC transporter involved in vitamin B12 uptake, BtuC"/>
    <property type="match status" value="1"/>
</dbReference>
<evidence type="ECO:0000256" key="3">
    <source>
        <dbReference type="ARBA" id="ARBA00022448"/>
    </source>
</evidence>
<feature type="transmembrane region" description="Helical" evidence="9">
    <location>
        <begin position="338"/>
        <end position="359"/>
    </location>
</feature>
<evidence type="ECO:0000256" key="5">
    <source>
        <dbReference type="ARBA" id="ARBA00022692"/>
    </source>
</evidence>
<evidence type="ECO:0000256" key="2">
    <source>
        <dbReference type="ARBA" id="ARBA00007935"/>
    </source>
</evidence>
<dbReference type="InterPro" id="IPR000522">
    <property type="entry name" value="ABC_transptr_permease_BtuC"/>
</dbReference>
<dbReference type="OrthoDB" id="9782305at2"/>
<keyword evidence="11" id="KW-1185">Reference proteome</keyword>
<feature type="transmembrane region" description="Helical" evidence="9">
    <location>
        <begin position="177"/>
        <end position="198"/>
    </location>
</feature>
<dbReference type="Pfam" id="PF01032">
    <property type="entry name" value="FecCD"/>
    <property type="match status" value="1"/>
</dbReference>
<dbReference type="PANTHER" id="PTHR30472:SF25">
    <property type="entry name" value="ABC TRANSPORTER PERMEASE PROTEIN MJ0876-RELATED"/>
    <property type="match status" value="1"/>
</dbReference>
<feature type="transmembrane region" description="Helical" evidence="9">
    <location>
        <begin position="93"/>
        <end position="110"/>
    </location>
</feature>
<gene>
    <name evidence="10" type="ORF">FB476_0668</name>
</gene>
<dbReference type="GO" id="GO:0005886">
    <property type="term" value="C:plasma membrane"/>
    <property type="evidence" value="ECO:0007669"/>
    <property type="project" value="UniProtKB-SubCell"/>
</dbReference>
<organism evidence="10 11">
    <name type="scientific">Ornithinimicrobium humiphilum</name>
    <dbReference type="NCBI Taxonomy" id="125288"/>
    <lineage>
        <taxon>Bacteria</taxon>
        <taxon>Bacillati</taxon>
        <taxon>Actinomycetota</taxon>
        <taxon>Actinomycetes</taxon>
        <taxon>Micrococcales</taxon>
        <taxon>Ornithinimicrobiaceae</taxon>
        <taxon>Ornithinimicrobium</taxon>
    </lineage>
</organism>
<feature type="transmembrane region" description="Helical" evidence="9">
    <location>
        <begin position="149"/>
        <end position="170"/>
    </location>
</feature>
<feature type="transmembrane region" description="Helical" evidence="9">
    <location>
        <begin position="31"/>
        <end position="58"/>
    </location>
</feature>
<comment type="caution">
    <text evidence="10">The sequence shown here is derived from an EMBL/GenBank/DDBJ whole genome shotgun (WGS) entry which is preliminary data.</text>
</comment>
<name>A0A543KL61_9MICO</name>
<comment type="subcellular location">
    <subcellularLocation>
        <location evidence="1">Cell membrane</location>
        <topology evidence="1">Multi-pass membrane protein</topology>
    </subcellularLocation>
</comment>
<dbReference type="CDD" id="cd06550">
    <property type="entry name" value="TM_ABC_iron-siderophores_like"/>
    <property type="match status" value="1"/>
</dbReference>
<keyword evidence="3" id="KW-0813">Transport</keyword>
<dbReference type="InterPro" id="IPR037294">
    <property type="entry name" value="ABC_BtuC-like"/>
</dbReference>
<reference evidence="10 11" key="1">
    <citation type="submission" date="2019-06" db="EMBL/GenBank/DDBJ databases">
        <title>Sequencing the genomes of 1000 actinobacteria strains.</title>
        <authorList>
            <person name="Klenk H.-P."/>
        </authorList>
    </citation>
    <scope>NUCLEOTIDE SEQUENCE [LARGE SCALE GENOMIC DNA]</scope>
    <source>
        <strain evidence="10 11">DSM 12362</strain>
    </source>
</reference>
<evidence type="ECO:0000313" key="11">
    <source>
        <dbReference type="Proteomes" id="UP000315133"/>
    </source>
</evidence>
<dbReference type="RefSeq" id="WP_141817522.1">
    <property type="nucleotide sequence ID" value="NZ_BAAAIL010000003.1"/>
</dbReference>
<evidence type="ECO:0000256" key="9">
    <source>
        <dbReference type="SAM" id="Phobius"/>
    </source>
</evidence>
<dbReference type="PANTHER" id="PTHR30472">
    <property type="entry name" value="FERRIC ENTEROBACTIN TRANSPORT SYSTEM PERMEASE PROTEIN"/>
    <property type="match status" value="1"/>
</dbReference>
<comment type="similarity">
    <text evidence="2">Belongs to the binding-protein-dependent transport system permease family. FecCD subfamily.</text>
</comment>
<dbReference type="Proteomes" id="UP000315133">
    <property type="component" value="Unassembled WGS sequence"/>
</dbReference>
<keyword evidence="7 9" id="KW-0472">Membrane</keyword>
<keyword evidence="6 9" id="KW-1133">Transmembrane helix</keyword>
<dbReference type="GO" id="GO:0033214">
    <property type="term" value="P:siderophore-iron import into cell"/>
    <property type="evidence" value="ECO:0007669"/>
    <property type="project" value="TreeGrafter"/>
</dbReference>
<evidence type="ECO:0000256" key="4">
    <source>
        <dbReference type="ARBA" id="ARBA00022475"/>
    </source>
</evidence>
<dbReference type="GO" id="GO:0022857">
    <property type="term" value="F:transmembrane transporter activity"/>
    <property type="evidence" value="ECO:0007669"/>
    <property type="project" value="InterPro"/>
</dbReference>
<evidence type="ECO:0000313" key="10">
    <source>
        <dbReference type="EMBL" id="TQM95818.1"/>
    </source>
</evidence>
<accession>A0A543KL61</accession>
<evidence type="ECO:0000256" key="1">
    <source>
        <dbReference type="ARBA" id="ARBA00004651"/>
    </source>
</evidence>
<keyword evidence="5 9" id="KW-0812">Transmembrane</keyword>
<evidence type="ECO:0000256" key="6">
    <source>
        <dbReference type="ARBA" id="ARBA00022989"/>
    </source>
</evidence>
<sequence length="366" mass="37307">MSAPTTVRPTPPAPAPQAAPARAARRETGKLLVLLAGVLVSALALVVSVTVGTVGIGFADVVEAIRLRIFGGTLAADFAQSYAVITELRLPRVLLAFAAGAGLSVAGVLMQGLLRNPLVSPFTLGVSPAAAFGAALVITLSGSNSLPPWATIAGALVSSLTVSALVLALASVRRMAVATLLLMGIALTQIFEALTSALQFTANENTLQAIVRWTFGSVNDATWSDVRIVGAVVLVALPLTLWFAKDLNAVAFAGDDAARSFGVNVGVLRVGLIGLAVVLAAVVVSFCGIIGFVGLVGPHIARLVIGADHRHLLPFAALSGGLLLLVADAVGRTVIAPAVVPVGIVVAFIGGPMFVYLILTRKNSLK</sequence>